<accession>A0A0F9J6H6</accession>
<comment type="caution">
    <text evidence="1">The sequence shown here is derived from an EMBL/GenBank/DDBJ whole genome shotgun (WGS) entry which is preliminary data.</text>
</comment>
<dbReference type="AlphaFoldDB" id="A0A0F9J6H6"/>
<protein>
    <submittedName>
        <fullName evidence="1">Uncharacterized protein</fullName>
    </submittedName>
</protein>
<sequence length="211" mass="23336">MAESLSAEKIAAARANLYAFRYSIGMVDDSELTTTLLMQEEWLATVDELQGYVRDALTLRGIRTRKCLLSDNLGGNDCTDFWKNTSLYCAPCYTRAIHNPDLPAASLKVDPDAFAPLPLHGVVLDDPGRLDTPFRRDKPAPRPLSVGPDFAEYHGGIPKVQEWTEEECETLGQAHVWVKLGKVGLTDKGLSAMDWGDPECLRCGIPEPEED</sequence>
<organism evidence="1">
    <name type="scientific">marine sediment metagenome</name>
    <dbReference type="NCBI Taxonomy" id="412755"/>
    <lineage>
        <taxon>unclassified sequences</taxon>
        <taxon>metagenomes</taxon>
        <taxon>ecological metagenomes</taxon>
    </lineage>
</organism>
<name>A0A0F9J6H6_9ZZZZ</name>
<dbReference type="EMBL" id="LAZR01010771">
    <property type="protein sequence ID" value="KKM65168.1"/>
    <property type="molecule type" value="Genomic_DNA"/>
</dbReference>
<gene>
    <name evidence="1" type="ORF">LCGC14_1494060</name>
</gene>
<reference evidence="1" key="1">
    <citation type="journal article" date="2015" name="Nature">
        <title>Complex archaea that bridge the gap between prokaryotes and eukaryotes.</title>
        <authorList>
            <person name="Spang A."/>
            <person name="Saw J.H."/>
            <person name="Jorgensen S.L."/>
            <person name="Zaremba-Niedzwiedzka K."/>
            <person name="Martijn J."/>
            <person name="Lind A.E."/>
            <person name="van Eijk R."/>
            <person name="Schleper C."/>
            <person name="Guy L."/>
            <person name="Ettema T.J."/>
        </authorList>
    </citation>
    <scope>NUCLEOTIDE SEQUENCE</scope>
</reference>
<proteinExistence type="predicted"/>
<evidence type="ECO:0000313" key="1">
    <source>
        <dbReference type="EMBL" id="KKM65168.1"/>
    </source>
</evidence>